<name>A0A8K1GS63_9PASS</name>
<protein>
    <submittedName>
        <fullName evidence="2">Uncharacterized protein</fullName>
    </submittedName>
</protein>
<proteinExistence type="predicted"/>
<keyword evidence="1" id="KW-0175">Coiled coil</keyword>
<dbReference type="AlphaFoldDB" id="A0A8K1GS63"/>
<gene>
    <name evidence="2" type="ORF">HGM15179_004672</name>
</gene>
<sequence length="139" mass="15676">MILPSDKLAGWCLTSSMPDMFNGHKLSGSCSNQSQPKIFLLRILPSHLSSALTVENLKRLEEEYEASKEAFKMQRMQDYIEQTNLALLNKETTRGTSQDFVCDEEPEGTSSPLPPKQGKIAIEFPERPLKKEEILTGIF</sequence>
<evidence type="ECO:0000256" key="1">
    <source>
        <dbReference type="SAM" id="Coils"/>
    </source>
</evidence>
<comment type="caution">
    <text evidence="2">The sequence shown here is derived from an EMBL/GenBank/DDBJ whole genome shotgun (WGS) entry which is preliminary data.</text>
</comment>
<evidence type="ECO:0000313" key="2">
    <source>
        <dbReference type="EMBL" id="TRZ22465.1"/>
    </source>
</evidence>
<keyword evidence="3" id="KW-1185">Reference proteome</keyword>
<accession>A0A8K1GS63</accession>
<dbReference type="OrthoDB" id="527209at2759"/>
<organism evidence="2 3">
    <name type="scientific">Zosterops borbonicus</name>
    <dbReference type="NCBI Taxonomy" id="364589"/>
    <lineage>
        <taxon>Eukaryota</taxon>
        <taxon>Metazoa</taxon>
        <taxon>Chordata</taxon>
        <taxon>Craniata</taxon>
        <taxon>Vertebrata</taxon>
        <taxon>Euteleostomi</taxon>
        <taxon>Archelosauria</taxon>
        <taxon>Archosauria</taxon>
        <taxon>Dinosauria</taxon>
        <taxon>Saurischia</taxon>
        <taxon>Theropoda</taxon>
        <taxon>Coelurosauria</taxon>
        <taxon>Aves</taxon>
        <taxon>Neognathae</taxon>
        <taxon>Neoaves</taxon>
        <taxon>Telluraves</taxon>
        <taxon>Australaves</taxon>
        <taxon>Passeriformes</taxon>
        <taxon>Sylvioidea</taxon>
        <taxon>Zosteropidae</taxon>
        <taxon>Zosterops</taxon>
    </lineage>
</organism>
<dbReference type="Proteomes" id="UP000796761">
    <property type="component" value="Unassembled WGS sequence"/>
</dbReference>
<evidence type="ECO:0000313" key="3">
    <source>
        <dbReference type="Proteomes" id="UP000796761"/>
    </source>
</evidence>
<dbReference type="EMBL" id="SWJQ01000096">
    <property type="protein sequence ID" value="TRZ22465.1"/>
    <property type="molecule type" value="Genomic_DNA"/>
</dbReference>
<feature type="coiled-coil region" evidence="1">
    <location>
        <begin position="50"/>
        <end position="77"/>
    </location>
</feature>
<reference evidence="2" key="1">
    <citation type="submission" date="2019-04" db="EMBL/GenBank/DDBJ databases">
        <title>Genome assembly of Zosterops borbonicus 15179.</title>
        <authorList>
            <person name="Leroy T."/>
            <person name="Anselmetti Y."/>
            <person name="Tilak M.-K."/>
            <person name="Nabholz B."/>
        </authorList>
    </citation>
    <scope>NUCLEOTIDE SEQUENCE</scope>
    <source>
        <strain evidence="2">HGM_15179</strain>
        <tissue evidence="2">Muscle</tissue>
    </source>
</reference>